<organism evidence="3 4">
    <name type="scientific">Caballeronia grimmiae</name>
    <dbReference type="NCBI Taxonomy" id="1071679"/>
    <lineage>
        <taxon>Bacteria</taxon>
        <taxon>Pseudomonadati</taxon>
        <taxon>Pseudomonadota</taxon>
        <taxon>Betaproteobacteria</taxon>
        <taxon>Burkholderiales</taxon>
        <taxon>Burkholderiaceae</taxon>
        <taxon>Caballeronia</taxon>
    </lineage>
</organism>
<accession>A0A069P938</accession>
<sequence length="74" mass="7878">MQNDECHDEGAHLRLSFHVDNGSIETEANMNAITISIVAIAITAALAVVSPIGRHVEHRSAAGNDHHAAWVARG</sequence>
<keyword evidence="1" id="KW-0812">Transmembrane</keyword>
<dbReference type="Proteomes" id="UP000027439">
    <property type="component" value="Unassembled WGS sequence"/>
</dbReference>
<reference evidence="2" key="4">
    <citation type="submission" date="2024-05" db="EMBL/GenBank/DDBJ databases">
        <authorList>
            <person name="Sun Q."/>
            <person name="Zhou Y."/>
        </authorList>
    </citation>
    <scope>NUCLEOTIDE SEQUENCE</scope>
    <source>
        <strain evidence="2">CGMCC 1.11013</strain>
    </source>
</reference>
<evidence type="ECO:0000313" key="3">
    <source>
        <dbReference type="EMBL" id="KDR37037.1"/>
    </source>
</evidence>
<name>A0A069P938_9BURK</name>
<proteinExistence type="predicted"/>
<reference evidence="2" key="1">
    <citation type="journal article" date="2014" name="Int. J. Syst. Evol. Microbiol.">
        <title>Complete genome of a new Firmicutes species belonging to the dominant human colonic microbiota ('Ruminococcus bicirculans') reveals two chromosomes and a selective capacity to utilize plant glucans.</title>
        <authorList>
            <consortium name="NISC Comparative Sequencing Program"/>
            <person name="Wegmann U."/>
            <person name="Louis P."/>
            <person name="Goesmann A."/>
            <person name="Henrissat B."/>
            <person name="Duncan S.H."/>
            <person name="Flint H.J."/>
        </authorList>
    </citation>
    <scope>NUCLEOTIDE SEQUENCE</scope>
    <source>
        <strain evidence="2">CGMCC 1.11013</strain>
    </source>
</reference>
<evidence type="ECO:0000313" key="2">
    <source>
        <dbReference type="EMBL" id="GGD76536.1"/>
    </source>
</evidence>
<gene>
    <name evidence="3" type="ORF">BG57_11025</name>
    <name evidence="2" type="ORF">GCM10010985_33890</name>
</gene>
<evidence type="ECO:0000256" key="1">
    <source>
        <dbReference type="SAM" id="Phobius"/>
    </source>
</evidence>
<dbReference type="EMBL" id="JFHE01000002">
    <property type="protein sequence ID" value="KDR37037.1"/>
    <property type="molecule type" value="Genomic_DNA"/>
</dbReference>
<evidence type="ECO:0000313" key="5">
    <source>
        <dbReference type="Proteomes" id="UP000597138"/>
    </source>
</evidence>
<keyword evidence="5" id="KW-1185">Reference proteome</keyword>
<evidence type="ECO:0000313" key="4">
    <source>
        <dbReference type="Proteomes" id="UP000027439"/>
    </source>
</evidence>
<comment type="caution">
    <text evidence="3">The sequence shown here is derived from an EMBL/GenBank/DDBJ whole genome shotgun (WGS) entry which is preliminary data.</text>
</comment>
<dbReference type="AlphaFoldDB" id="A0A069P938"/>
<keyword evidence="1" id="KW-0472">Membrane</keyword>
<reference evidence="5" key="3">
    <citation type="journal article" date="2019" name="Int. J. Syst. Evol. Microbiol.">
        <title>The Global Catalogue of Microorganisms (GCM) 10K type strain sequencing project: providing services to taxonomists for standard genome sequencing and annotation.</title>
        <authorList>
            <consortium name="The Broad Institute Genomics Platform"/>
            <consortium name="The Broad Institute Genome Sequencing Center for Infectious Disease"/>
            <person name="Wu L."/>
            <person name="Ma J."/>
        </authorList>
    </citation>
    <scope>NUCLEOTIDE SEQUENCE [LARGE SCALE GENOMIC DNA]</scope>
    <source>
        <strain evidence="5">CGMCC 1.11013</strain>
    </source>
</reference>
<feature type="transmembrane region" description="Helical" evidence="1">
    <location>
        <begin position="30"/>
        <end position="49"/>
    </location>
</feature>
<protein>
    <submittedName>
        <fullName evidence="3">Uncharacterized protein</fullName>
    </submittedName>
</protein>
<reference evidence="3 4" key="2">
    <citation type="submission" date="2014-03" db="EMBL/GenBank/DDBJ databases">
        <title>Draft Genome Sequences of Four Burkholderia Strains.</title>
        <authorList>
            <person name="Liu X.Y."/>
            <person name="Li C.X."/>
            <person name="Xu J.H."/>
        </authorList>
    </citation>
    <scope>NUCLEOTIDE SEQUENCE [LARGE SCALE GENOMIC DNA]</scope>
    <source>
        <strain evidence="3 4">R27</strain>
    </source>
</reference>
<dbReference type="Proteomes" id="UP000597138">
    <property type="component" value="Unassembled WGS sequence"/>
</dbReference>
<keyword evidence="1" id="KW-1133">Transmembrane helix</keyword>
<dbReference type="EMBL" id="BMEG01000005">
    <property type="protein sequence ID" value="GGD76536.1"/>
    <property type="molecule type" value="Genomic_DNA"/>
</dbReference>